<gene>
    <name evidence="1" type="ORF">OS242_11025</name>
</gene>
<reference evidence="1 2" key="1">
    <citation type="submission" date="2022-11" db="EMBL/GenBank/DDBJ databases">
        <title>Study of microbial diversity in lake waters.</title>
        <authorList>
            <person name="Zhang J."/>
        </authorList>
    </citation>
    <scope>NUCLEOTIDE SEQUENCE [LARGE SCALE GENOMIC DNA]</scope>
    <source>
        <strain evidence="1 2">DT12</strain>
    </source>
</reference>
<keyword evidence="2" id="KW-1185">Reference proteome</keyword>
<comment type="caution">
    <text evidence="1">The sequence shown here is derived from an EMBL/GenBank/DDBJ whole genome shotgun (WGS) entry which is preliminary data.</text>
</comment>
<protein>
    <submittedName>
        <fullName evidence="1">Uncharacterized protein</fullName>
    </submittedName>
</protein>
<organism evidence="1 2">
    <name type="scientific">Tumebacillus lacus</name>
    <dbReference type="NCBI Taxonomy" id="2995335"/>
    <lineage>
        <taxon>Bacteria</taxon>
        <taxon>Bacillati</taxon>
        <taxon>Bacillota</taxon>
        <taxon>Bacilli</taxon>
        <taxon>Bacillales</taxon>
        <taxon>Alicyclobacillaceae</taxon>
        <taxon>Tumebacillus</taxon>
    </lineage>
</organism>
<sequence>MKATQTSGQQKTVVSVLVYRADGVYIGELGPDPVYGPTASEAGGWIPVKHTLSAGQPQALPSGTSWFDSVQFEESPDASAFVAGDQYTANASGMQTAGYDGDGLKELYQYNDQQNLTEYWQDPQNYKLITKYNWDSNKLSTVTDPTKRANACNTPNTTTEWDIKTGADKKVDYNFHGQPVSAYRDPKTGYWWARDTTGHGESSFKVFKAAKGGKELHWIADSDKYGNFIKGKHKSSTGTIIKIK</sequence>
<evidence type="ECO:0000313" key="2">
    <source>
        <dbReference type="Proteomes" id="UP001208017"/>
    </source>
</evidence>
<dbReference type="RefSeq" id="WP_267151738.1">
    <property type="nucleotide sequence ID" value="NZ_JAPMLT010000004.1"/>
</dbReference>
<dbReference type="EMBL" id="JAPMLT010000004">
    <property type="protein sequence ID" value="MCX7570494.1"/>
    <property type="molecule type" value="Genomic_DNA"/>
</dbReference>
<accession>A0ABT3X0S2</accession>
<evidence type="ECO:0000313" key="1">
    <source>
        <dbReference type="EMBL" id="MCX7570494.1"/>
    </source>
</evidence>
<dbReference type="Proteomes" id="UP001208017">
    <property type="component" value="Unassembled WGS sequence"/>
</dbReference>
<name>A0ABT3X0S2_9BACL</name>
<proteinExistence type="predicted"/>